<evidence type="ECO:0000313" key="1">
    <source>
        <dbReference type="EMBL" id="CAF4306391.1"/>
    </source>
</evidence>
<reference evidence="1" key="1">
    <citation type="submission" date="2021-02" db="EMBL/GenBank/DDBJ databases">
        <authorList>
            <person name="Nowell W R."/>
        </authorList>
    </citation>
    <scope>NUCLEOTIDE SEQUENCE</scope>
</reference>
<dbReference type="EMBL" id="CAJOBP010001721">
    <property type="protein sequence ID" value="CAF4306391.1"/>
    <property type="molecule type" value="Genomic_DNA"/>
</dbReference>
<protein>
    <submittedName>
        <fullName evidence="1">Uncharacterized protein</fullName>
    </submittedName>
</protein>
<comment type="caution">
    <text evidence="1">The sequence shown here is derived from an EMBL/GenBank/DDBJ whole genome shotgun (WGS) entry which is preliminary data.</text>
</comment>
<accession>A0A820IEZ4</accession>
<proteinExistence type="predicted"/>
<gene>
    <name evidence="1" type="ORF">UJA718_LOCUS12974</name>
</gene>
<keyword evidence="2" id="KW-1185">Reference proteome</keyword>
<sequence>MRCTCFANFIDDRFYQLTGTNKIDSTFVRSIASCRLDLRRFGAKFSNNKERPYSLGHEREDVVRYRQDFVEYFLQHEYNYYGLTDDVVPQWIAPKTSPTILFCK</sequence>
<organism evidence="1 2">
    <name type="scientific">Rotaria socialis</name>
    <dbReference type="NCBI Taxonomy" id="392032"/>
    <lineage>
        <taxon>Eukaryota</taxon>
        <taxon>Metazoa</taxon>
        <taxon>Spiralia</taxon>
        <taxon>Gnathifera</taxon>
        <taxon>Rotifera</taxon>
        <taxon>Eurotatoria</taxon>
        <taxon>Bdelloidea</taxon>
        <taxon>Philodinida</taxon>
        <taxon>Philodinidae</taxon>
        <taxon>Rotaria</taxon>
    </lineage>
</organism>
<name>A0A820IEZ4_9BILA</name>
<evidence type="ECO:0000313" key="2">
    <source>
        <dbReference type="Proteomes" id="UP000663873"/>
    </source>
</evidence>
<dbReference type="AlphaFoldDB" id="A0A820IEZ4"/>
<dbReference type="Proteomes" id="UP000663873">
    <property type="component" value="Unassembled WGS sequence"/>
</dbReference>